<dbReference type="Pfam" id="PF01979">
    <property type="entry name" value="Amidohydro_1"/>
    <property type="match status" value="1"/>
</dbReference>
<dbReference type="Gene3D" id="1.20.58.520">
    <property type="entry name" value="Amidohydrolase"/>
    <property type="match status" value="1"/>
</dbReference>
<sequence>MGTTIVHSVLLFDGNTTHQDATIAFEAESGIIRSVTVGTKLQATPDASVIDGKGCTLLPGFIDSHIHCDAPGVLDGGEESGISQAALRCGITTVCDMHSDPVAVKRWRLRVANEREQALQMGGKVSMPDLKSALYAATVSHGYPKSLLLGENPSDELKATINSWPSVTEDTASEYVKNSKENGADYIKLFQEDCKCFAVPTGCVPIPTITLQRAVTAAAHAEGLLVLAHANSVESSELVLDAGVDGLTHTFVDQYPTTQIVQKYKETNAFLIPTLTALSTLTGEAQDFRDEFAKAAERKRLVDPKTLELMRKSVSWSDHGVKFEYAVESVRVLRAQGIDILAGTDSMPGLNGTALGPSLWMELAMYHRLCAMSTLEVLRSTTSVPARRFGFDDRGVVEAGKRADLVLVRGDVVRDLQCLWEGDGILKVWRQGIEATL</sequence>
<evidence type="ECO:0000259" key="1">
    <source>
        <dbReference type="Pfam" id="PF01979"/>
    </source>
</evidence>
<feature type="domain" description="Amidohydrolase-related" evidence="1">
    <location>
        <begin position="56"/>
        <end position="432"/>
    </location>
</feature>
<evidence type="ECO:0000313" key="2">
    <source>
        <dbReference type="EMBL" id="KIW41825.1"/>
    </source>
</evidence>
<dbReference type="OrthoDB" id="5595695at2759"/>
<name>A0A0D2DHC9_9EURO</name>
<evidence type="ECO:0000313" key="3">
    <source>
        <dbReference type="Proteomes" id="UP000053342"/>
    </source>
</evidence>
<dbReference type="Proteomes" id="UP000053342">
    <property type="component" value="Unassembled WGS sequence"/>
</dbReference>
<dbReference type="GeneID" id="27357506"/>
<dbReference type="VEuPathDB" id="FungiDB:PV06_05432"/>
<proteinExistence type="predicted"/>
<dbReference type="GO" id="GO:0016810">
    <property type="term" value="F:hydrolase activity, acting on carbon-nitrogen (but not peptide) bonds"/>
    <property type="evidence" value="ECO:0007669"/>
    <property type="project" value="InterPro"/>
</dbReference>
<dbReference type="Gene3D" id="3.30.110.90">
    <property type="entry name" value="Amidohydrolase"/>
    <property type="match status" value="1"/>
</dbReference>
<dbReference type="InterPro" id="IPR051781">
    <property type="entry name" value="Metallo-dep_Hydrolase"/>
</dbReference>
<dbReference type="InterPro" id="IPR006680">
    <property type="entry name" value="Amidohydro-rel"/>
</dbReference>
<accession>A0A0D2DHC9</accession>
<gene>
    <name evidence="2" type="ORF">PV06_05432</name>
</gene>
<organism evidence="2 3">
    <name type="scientific">Exophiala oligosperma</name>
    <dbReference type="NCBI Taxonomy" id="215243"/>
    <lineage>
        <taxon>Eukaryota</taxon>
        <taxon>Fungi</taxon>
        <taxon>Dikarya</taxon>
        <taxon>Ascomycota</taxon>
        <taxon>Pezizomycotina</taxon>
        <taxon>Eurotiomycetes</taxon>
        <taxon>Chaetothyriomycetidae</taxon>
        <taxon>Chaetothyriales</taxon>
        <taxon>Herpotrichiellaceae</taxon>
        <taxon>Exophiala</taxon>
    </lineage>
</organism>
<dbReference type="PANTHER" id="PTHR43135">
    <property type="entry name" value="ALPHA-D-RIBOSE 1-METHYLPHOSPHONATE 5-TRIPHOSPHATE DIPHOSPHATASE"/>
    <property type="match status" value="1"/>
</dbReference>
<dbReference type="Gene3D" id="3.40.50.10910">
    <property type="entry name" value="Amidohydrolase"/>
    <property type="match status" value="1"/>
</dbReference>
<keyword evidence="3" id="KW-1185">Reference proteome</keyword>
<dbReference type="EMBL" id="KN847336">
    <property type="protein sequence ID" value="KIW41825.1"/>
    <property type="molecule type" value="Genomic_DNA"/>
</dbReference>
<dbReference type="AlphaFoldDB" id="A0A0D2DHC9"/>
<dbReference type="HOGENOM" id="CLU_023620_6_0_1"/>
<protein>
    <recommendedName>
        <fullName evidence="1">Amidohydrolase-related domain-containing protein</fullName>
    </recommendedName>
</protein>
<dbReference type="SUPFAM" id="SSF51338">
    <property type="entry name" value="Composite domain of metallo-dependent hydrolases"/>
    <property type="match status" value="1"/>
</dbReference>
<dbReference type="Gene3D" id="2.30.40.10">
    <property type="entry name" value="Urease, subunit C, domain 1"/>
    <property type="match status" value="1"/>
</dbReference>
<dbReference type="SUPFAM" id="SSF51556">
    <property type="entry name" value="Metallo-dependent hydrolases"/>
    <property type="match status" value="1"/>
</dbReference>
<dbReference type="RefSeq" id="XP_016262041.1">
    <property type="nucleotide sequence ID" value="XM_016406437.1"/>
</dbReference>
<reference evidence="2 3" key="1">
    <citation type="submission" date="2015-01" db="EMBL/GenBank/DDBJ databases">
        <title>The Genome Sequence of Exophiala oligosperma CBS72588.</title>
        <authorList>
            <consortium name="The Broad Institute Genomics Platform"/>
            <person name="Cuomo C."/>
            <person name="de Hoog S."/>
            <person name="Gorbushina A."/>
            <person name="Stielow B."/>
            <person name="Teixiera M."/>
            <person name="Abouelleil A."/>
            <person name="Chapman S.B."/>
            <person name="Priest M."/>
            <person name="Young S.K."/>
            <person name="Wortman J."/>
            <person name="Nusbaum C."/>
            <person name="Birren B."/>
        </authorList>
    </citation>
    <scope>NUCLEOTIDE SEQUENCE [LARGE SCALE GENOMIC DNA]</scope>
    <source>
        <strain evidence="2 3">CBS 72588</strain>
    </source>
</reference>
<dbReference type="STRING" id="215243.A0A0D2DHC9"/>
<dbReference type="PANTHER" id="PTHR43135:SF3">
    <property type="entry name" value="ALPHA-D-RIBOSE 1-METHYLPHOSPHONATE 5-TRIPHOSPHATE DIPHOSPHATASE"/>
    <property type="match status" value="1"/>
</dbReference>
<dbReference type="InterPro" id="IPR011059">
    <property type="entry name" value="Metal-dep_hydrolase_composite"/>
</dbReference>
<dbReference type="InterPro" id="IPR032466">
    <property type="entry name" value="Metal_Hydrolase"/>
</dbReference>